<evidence type="ECO:0000256" key="8">
    <source>
        <dbReference type="ARBA" id="ARBA00022840"/>
    </source>
</evidence>
<protein>
    <recommendedName>
        <fullName evidence="3">phenylalanine--tRNA ligase</fullName>
        <ecNumber evidence="3">6.1.1.20</ecNumber>
    </recommendedName>
</protein>
<dbReference type="SUPFAM" id="SSF55681">
    <property type="entry name" value="Class II aaRS and biotin synthetases"/>
    <property type="match status" value="1"/>
</dbReference>
<dbReference type="InterPro" id="IPR036390">
    <property type="entry name" value="WH_DNA-bd_sf"/>
</dbReference>
<proteinExistence type="inferred from homology"/>
<keyword evidence="8" id="KW-0067">ATP-binding</keyword>
<dbReference type="PANTHER" id="PTHR11538:SF40">
    <property type="entry name" value="PHENYLALANINE--TRNA LIGASE ALPHA SUBUNIT"/>
    <property type="match status" value="1"/>
</dbReference>
<dbReference type="Proteomes" id="UP000596004">
    <property type="component" value="Chromosome"/>
</dbReference>
<reference evidence="13" key="1">
    <citation type="submission" date="2020-11" db="EMBL/GenBank/DDBJ databases">
        <title>Connecting structure to function with the recovery of over 1000 high-quality activated sludge metagenome-assembled genomes encoding full-length rRNA genes using long-read sequencing.</title>
        <authorList>
            <person name="Singleton C.M."/>
            <person name="Petriglieri F."/>
            <person name="Kristensen J.M."/>
            <person name="Kirkegaard R.H."/>
            <person name="Michaelsen T.Y."/>
            <person name="Andersen M.H."/>
            <person name="Karst S.M."/>
            <person name="Dueholm M.S."/>
            <person name="Nielsen P.H."/>
            <person name="Albertsen M."/>
        </authorList>
    </citation>
    <scope>NUCLEOTIDE SEQUENCE</scope>
    <source>
        <strain evidence="13">Fred_18-Q3-R57-64_BAT3C.431</strain>
    </source>
</reference>
<dbReference type="EMBL" id="CP064981">
    <property type="protein sequence ID" value="QQR92311.1"/>
    <property type="molecule type" value="Genomic_DNA"/>
</dbReference>
<evidence type="ECO:0000256" key="2">
    <source>
        <dbReference type="ARBA" id="ARBA00006703"/>
    </source>
</evidence>
<dbReference type="NCBIfam" id="NF003210">
    <property type="entry name" value="PRK04172.1"/>
    <property type="match status" value="1"/>
</dbReference>
<comment type="similarity">
    <text evidence="2">Belongs to the class-II aminoacyl-tRNA synthetase family. Phe-tRNA synthetase alpha subunit type 2 subfamily.</text>
</comment>
<evidence type="ECO:0000256" key="1">
    <source>
        <dbReference type="ARBA" id="ARBA00004496"/>
    </source>
</evidence>
<evidence type="ECO:0000259" key="12">
    <source>
        <dbReference type="PROSITE" id="PS50862"/>
    </source>
</evidence>
<keyword evidence="5 13" id="KW-0436">Ligase</keyword>
<sequence>MQLDAALYGILQVLHDQKPHALEAVAQKAKLSPDAVRRSLTELEQHAWVSVQREKNDSFILTKTGQQAIQEKGLPEMKLLELLHAQPLELQKIQSHFSNPQTFSVAFGLAKKSNWVSIQKKEDKTLLEITPLGKKAATNSPTFHVLQAIAREEEVEQNAPTVIELKARGLIESKTRTEELMTITPKGLEILKTAIPISQTKIAQLTPELIVSGKWKDAAFKPYDVHLPVEETFPGRLHPLTHTMRDIRRIMVEMGFYEMSSPLVESAFWNMDVMFIPQDHPAREIQDTFYLPGKAVLEDAELVKRVKATHEHGGKSGSKGHGYEWNPAVGMQLLLRTHGSATTYRTMSLPQKMPVKRFSIGRVFRNEAIDATHLAEFHQVDGYILAEGMSLRHLMGIVQEFYAKLGLKEIKFKPTYNPYTEPSMEAYAYNPKLKKWVELINSGVFRPETLKPLGINVPVISWGLGVERLAMLLHDKKTTKEVMGPEVDLDFIRTYNETTHTWEGNEKLSVLEKKLSGRDV</sequence>
<feature type="domain" description="Aminoacyl-transfer RNA synthetases class-II family profile" evidence="12">
    <location>
        <begin position="247"/>
        <end position="485"/>
    </location>
</feature>
<dbReference type="InterPro" id="IPR002319">
    <property type="entry name" value="Phenylalanyl-tRNA_Synthase"/>
</dbReference>
<comment type="subcellular location">
    <subcellularLocation>
        <location evidence="1">Cytoplasm</location>
    </subcellularLocation>
</comment>
<dbReference type="NCBIfam" id="TIGR00468">
    <property type="entry name" value="pheS"/>
    <property type="match status" value="1"/>
</dbReference>
<evidence type="ECO:0000256" key="4">
    <source>
        <dbReference type="ARBA" id="ARBA00022490"/>
    </source>
</evidence>
<dbReference type="GO" id="GO:0046872">
    <property type="term" value="F:metal ion binding"/>
    <property type="evidence" value="ECO:0007669"/>
    <property type="project" value="UniProtKB-KW"/>
</dbReference>
<evidence type="ECO:0000256" key="3">
    <source>
        <dbReference type="ARBA" id="ARBA00012814"/>
    </source>
</evidence>
<name>A0A7T9DJ60_9ARCH</name>
<dbReference type="GO" id="GO:0006432">
    <property type="term" value="P:phenylalanyl-tRNA aminoacylation"/>
    <property type="evidence" value="ECO:0007669"/>
    <property type="project" value="InterPro"/>
</dbReference>
<dbReference type="AlphaFoldDB" id="A0A7T9DJ60"/>
<evidence type="ECO:0000256" key="10">
    <source>
        <dbReference type="ARBA" id="ARBA00022917"/>
    </source>
</evidence>
<accession>A0A7T9DJ60</accession>
<evidence type="ECO:0000256" key="6">
    <source>
        <dbReference type="ARBA" id="ARBA00022723"/>
    </source>
</evidence>
<keyword evidence="7" id="KW-0547">Nucleotide-binding</keyword>
<dbReference type="Pfam" id="PF01409">
    <property type="entry name" value="tRNA-synt_2d"/>
    <property type="match status" value="1"/>
</dbReference>
<dbReference type="PROSITE" id="PS50862">
    <property type="entry name" value="AA_TRNA_LIGASE_II"/>
    <property type="match status" value="1"/>
</dbReference>
<dbReference type="SUPFAM" id="SSF46785">
    <property type="entry name" value="Winged helix' DNA-binding domain"/>
    <property type="match status" value="1"/>
</dbReference>
<keyword evidence="6" id="KW-0479">Metal-binding</keyword>
<evidence type="ECO:0000313" key="13">
    <source>
        <dbReference type="EMBL" id="QQR92311.1"/>
    </source>
</evidence>
<dbReference type="GO" id="GO:0005524">
    <property type="term" value="F:ATP binding"/>
    <property type="evidence" value="ECO:0007669"/>
    <property type="project" value="UniProtKB-KW"/>
</dbReference>
<dbReference type="GO" id="GO:0004826">
    <property type="term" value="F:phenylalanine-tRNA ligase activity"/>
    <property type="evidence" value="ECO:0007669"/>
    <property type="project" value="UniProtKB-EC"/>
</dbReference>
<evidence type="ECO:0000256" key="5">
    <source>
        <dbReference type="ARBA" id="ARBA00022598"/>
    </source>
</evidence>
<dbReference type="EC" id="6.1.1.20" evidence="3"/>
<evidence type="ECO:0000256" key="11">
    <source>
        <dbReference type="ARBA" id="ARBA00023146"/>
    </source>
</evidence>
<evidence type="ECO:0000256" key="7">
    <source>
        <dbReference type="ARBA" id="ARBA00022741"/>
    </source>
</evidence>
<organism evidence="13">
    <name type="scientific">Candidatus Iainarchaeum sp</name>
    <dbReference type="NCBI Taxonomy" id="3101447"/>
    <lineage>
        <taxon>Archaea</taxon>
        <taxon>Candidatus Iainarchaeota</taxon>
        <taxon>Candidatus Iainarchaeia</taxon>
        <taxon>Candidatus Iainarchaeales</taxon>
        <taxon>Candidatus Iainarchaeaceae</taxon>
        <taxon>Candidatus Iainarchaeum</taxon>
    </lineage>
</organism>
<gene>
    <name evidence="13" type="ORF">IPJ89_04095</name>
</gene>
<keyword evidence="10" id="KW-0648">Protein biosynthesis</keyword>
<dbReference type="InterPro" id="IPR004529">
    <property type="entry name" value="Phe-tRNA-synth_IIc_asu"/>
</dbReference>
<keyword evidence="4" id="KW-0963">Cytoplasm</keyword>
<keyword evidence="9" id="KW-0460">Magnesium</keyword>
<dbReference type="GO" id="GO:0000049">
    <property type="term" value="F:tRNA binding"/>
    <property type="evidence" value="ECO:0007669"/>
    <property type="project" value="InterPro"/>
</dbReference>
<dbReference type="InterPro" id="IPR045864">
    <property type="entry name" value="aa-tRNA-synth_II/BPL/LPL"/>
</dbReference>
<dbReference type="InterPro" id="IPR006195">
    <property type="entry name" value="aa-tRNA-synth_II"/>
</dbReference>
<dbReference type="Gene3D" id="1.10.10.10">
    <property type="entry name" value="Winged helix-like DNA-binding domain superfamily/Winged helix DNA-binding domain"/>
    <property type="match status" value="1"/>
</dbReference>
<keyword evidence="11" id="KW-0030">Aminoacyl-tRNA synthetase</keyword>
<dbReference type="CDD" id="cd00496">
    <property type="entry name" value="PheRS_alpha_core"/>
    <property type="match status" value="1"/>
</dbReference>
<dbReference type="GO" id="GO:0005737">
    <property type="term" value="C:cytoplasm"/>
    <property type="evidence" value="ECO:0007669"/>
    <property type="project" value="UniProtKB-SubCell"/>
</dbReference>
<dbReference type="PANTHER" id="PTHR11538">
    <property type="entry name" value="PHENYLALANYL-TRNA SYNTHETASE"/>
    <property type="match status" value="1"/>
</dbReference>
<evidence type="ECO:0000256" key="9">
    <source>
        <dbReference type="ARBA" id="ARBA00022842"/>
    </source>
</evidence>
<dbReference type="Gene3D" id="3.30.930.10">
    <property type="entry name" value="Bira Bifunctional Protein, Domain 2"/>
    <property type="match status" value="1"/>
</dbReference>
<dbReference type="InterPro" id="IPR036388">
    <property type="entry name" value="WH-like_DNA-bd_sf"/>
</dbReference>